<evidence type="ECO:0000256" key="2">
    <source>
        <dbReference type="ARBA" id="ARBA00022692"/>
    </source>
</evidence>
<dbReference type="InterPro" id="IPR019424">
    <property type="entry name" value="7TM_GPCR_Srsx"/>
</dbReference>
<accession>A0A0N4T5D5</accession>
<feature type="transmembrane region" description="Helical" evidence="5">
    <location>
        <begin position="20"/>
        <end position="43"/>
    </location>
</feature>
<dbReference type="AlphaFoldDB" id="A0A0N4T5D5"/>
<sequence length="127" mass="14606">LLTFKFTKNSRHLHNVNNILIALGAFGDILHQIGHIPFAYFIFTGITSIPLWKCIWIQLLPNFGMNFSMIILLPIGIDRAMAILRPLKYRKMGKMLYIPIMTLPAILYAVAMLILVFIYDGSNEYDF</sequence>
<proteinExistence type="predicted"/>
<keyword evidence="2 5" id="KW-0812">Transmembrane</keyword>
<reference evidence="7" key="1">
    <citation type="submission" date="2017-02" db="UniProtKB">
        <authorList>
            <consortium name="WormBaseParasite"/>
        </authorList>
    </citation>
    <scope>IDENTIFICATION</scope>
</reference>
<evidence type="ECO:0000259" key="6">
    <source>
        <dbReference type="PROSITE" id="PS50262"/>
    </source>
</evidence>
<dbReference type="GO" id="GO:0016020">
    <property type="term" value="C:membrane"/>
    <property type="evidence" value="ECO:0007669"/>
    <property type="project" value="UniProtKB-SubCell"/>
</dbReference>
<keyword evidence="3 5" id="KW-1133">Transmembrane helix</keyword>
<protein>
    <submittedName>
        <fullName evidence="7">G_PROTEIN_RECEP_F1_2 domain-containing protein</fullName>
    </submittedName>
</protein>
<dbReference type="STRING" id="6280.A0A0N4T5D5"/>
<evidence type="ECO:0000313" key="7">
    <source>
        <dbReference type="WBParaSite" id="BPAG_0000341601-mRNA-1"/>
    </source>
</evidence>
<organism evidence="7">
    <name type="scientific">Brugia pahangi</name>
    <name type="common">Filarial nematode worm</name>
    <dbReference type="NCBI Taxonomy" id="6280"/>
    <lineage>
        <taxon>Eukaryota</taxon>
        <taxon>Metazoa</taxon>
        <taxon>Ecdysozoa</taxon>
        <taxon>Nematoda</taxon>
        <taxon>Chromadorea</taxon>
        <taxon>Rhabditida</taxon>
        <taxon>Spirurina</taxon>
        <taxon>Spiruromorpha</taxon>
        <taxon>Filarioidea</taxon>
        <taxon>Onchocercidae</taxon>
        <taxon>Brugia</taxon>
    </lineage>
</organism>
<feature type="transmembrane region" description="Helical" evidence="5">
    <location>
        <begin position="96"/>
        <end position="119"/>
    </location>
</feature>
<evidence type="ECO:0000256" key="3">
    <source>
        <dbReference type="ARBA" id="ARBA00022989"/>
    </source>
</evidence>
<feature type="transmembrane region" description="Helical" evidence="5">
    <location>
        <begin position="55"/>
        <end position="75"/>
    </location>
</feature>
<name>A0A0N4T5D5_BRUPA</name>
<dbReference type="CDD" id="cd00637">
    <property type="entry name" value="7tm_classA_rhodopsin-like"/>
    <property type="match status" value="1"/>
</dbReference>
<keyword evidence="4 5" id="KW-0472">Membrane</keyword>
<evidence type="ECO:0000256" key="1">
    <source>
        <dbReference type="ARBA" id="ARBA00004370"/>
    </source>
</evidence>
<dbReference type="SUPFAM" id="SSF81321">
    <property type="entry name" value="Family A G protein-coupled receptor-like"/>
    <property type="match status" value="1"/>
</dbReference>
<evidence type="ECO:0000256" key="4">
    <source>
        <dbReference type="ARBA" id="ARBA00023136"/>
    </source>
</evidence>
<dbReference type="WBParaSite" id="BPAG_0000341601-mRNA-1">
    <property type="protein sequence ID" value="BPAG_0000341601-mRNA-1"/>
    <property type="gene ID" value="BPAG_0000341601"/>
</dbReference>
<comment type="subcellular location">
    <subcellularLocation>
        <location evidence="1">Membrane</location>
    </subcellularLocation>
</comment>
<dbReference type="Pfam" id="PF10320">
    <property type="entry name" value="7TM_GPCR_Srsx"/>
    <property type="match status" value="1"/>
</dbReference>
<evidence type="ECO:0000256" key="5">
    <source>
        <dbReference type="SAM" id="Phobius"/>
    </source>
</evidence>
<dbReference type="PANTHER" id="PTHR23360">
    <property type="entry name" value="G-PROTEIN COUPLED RECEPTORS FAMILY 1 PROFILE DOMAIN-CONTAINING PROTEIN-RELATED"/>
    <property type="match status" value="1"/>
</dbReference>
<dbReference type="InterPro" id="IPR017452">
    <property type="entry name" value="GPCR_Rhodpsn_7TM"/>
</dbReference>
<dbReference type="Gene3D" id="1.20.1070.10">
    <property type="entry name" value="Rhodopsin 7-helix transmembrane proteins"/>
    <property type="match status" value="1"/>
</dbReference>
<feature type="domain" description="G-protein coupled receptors family 1 profile" evidence="6">
    <location>
        <begin position="1"/>
        <end position="127"/>
    </location>
</feature>
<dbReference type="InterPro" id="IPR047130">
    <property type="entry name" value="7TM_GPCR_Srsx_nematod"/>
</dbReference>
<dbReference type="PROSITE" id="PS50262">
    <property type="entry name" value="G_PROTEIN_RECEP_F1_2"/>
    <property type="match status" value="1"/>
</dbReference>
<dbReference type="PANTHER" id="PTHR23360:SF5">
    <property type="entry name" value="G-PROTEIN COUPLED RECEPTORS FAMILY 1 PROFILE DOMAIN-CONTAINING PROTEIN"/>
    <property type="match status" value="1"/>
</dbReference>